<dbReference type="PROSITE" id="PS50943">
    <property type="entry name" value="HTH_CROC1"/>
    <property type="match status" value="1"/>
</dbReference>
<protein>
    <submittedName>
        <fullName evidence="2">HTH_XRE domain containing protein</fullName>
    </submittedName>
</protein>
<dbReference type="Pfam" id="PF01381">
    <property type="entry name" value="HTH_3"/>
    <property type="match status" value="1"/>
</dbReference>
<dbReference type="InterPro" id="IPR001387">
    <property type="entry name" value="Cro/C1-type_HTH"/>
</dbReference>
<reference evidence="2" key="1">
    <citation type="submission" date="2020-04" db="EMBL/GenBank/DDBJ databases">
        <authorList>
            <person name="Chiriac C."/>
            <person name="Salcher M."/>
            <person name="Ghai R."/>
            <person name="Kavagutti S V."/>
        </authorList>
    </citation>
    <scope>NUCLEOTIDE SEQUENCE</scope>
</reference>
<proteinExistence type="predicted"/>
<sequence length="61" mass="6906">MKLKAYLADQGVTQKDFAELLGINERYMSRLVNGHLMPGKRLERDINSLTGGQVKLEAKMK</sequence>
<dbReference type="SUPFAM" id="SSF47413">
    <property type="entry name" value="lambda repressor-like DNA-binding domains"/>
    <property type="match status" value="1"/>
</dbReference>
<dbReference type="Gene3D" id="1.10.260.40">
    <property type="entry name" value="lambda repressor-like DNA-binding domains"/>
    <property type="match status" value="1"/>
</dbReference>
<accession>A0A6J5LGW2</accession>
<dbReference type="CDD" id="cd00093">
    <property type="entry name" value="HTH_XRE"/>
    <property type="match status" value="1"/>
</dbReference>
<dbReference type="GO" id="GO:0003677">
    <property type="term" value="F:DNA binding"/>
    <property type="evidence" value="ECO:0007669"/>
    <property type="project" value="InterPro"/>
</dbReference>
<feature type="domain" description="HTH cro/C1-type" evidence="1">
    <location>
        <begin position="3"/>
        <end position="38"/>
    </location>
</feature>
<evidence type="ECO:0000259" key="1">
    <source>
        <dbReference type="PROSITE" id="PS50943"/>
    </source>
</evidence>
<dbReference type="InterPro" id="IPR010982">
    <property type="entry name" value="Lambda_DNA-bd_dom_sf"/>
</dbReference>
<dbReference type="EMBL" id="LR796277">
    <property type="protein sequence ID" value="CAB4133824.1"/>
    <property type="molecule type" value="Genomic_DNA"/>
</dbReference>
<organism evidence="2">
    <name type="scientific">uncultured Caudovirales phage</name>
    <dbReference type="NCBI Taxonomy" id="2100421"/>
    <lineage>
        <taxon>Viruses</taxon>
        <taxon>Duplodnaviria</taxon>
        <taxon>Heunggongvirae</taxon>
        <taxon>Uroviricota</taxon>
        <taxon>Caudoviricetes</taxon>
        <taxon>Peduoviridae</taxon>
        <taxon>Maltschvirus</taxon>
        <taxon>Maltschvirus maltsch</taxon>
    </lineage>
</organism>
<name>A0A6J5LGW2_9CAUD</name>
<evidence type="ECO:0000313" key="2">
    <source>
        <dbReference type="EMBL" id="CAB4133824.1"/>
    </source>
</evidence>
<gene>
    <name evidence="2" type="ORF">UFOVP264_33</name>
</gene>